<dbReference type="InterPro" id="IPR025938">
    <property type="entry name" value="RRXRR_dom"/>
</dbReference>
<dbReference type="Pfam" id="PF14239">
    <property type="entry name" value="RRXRR"/>
    <property type="match status" value="1"/>
</dbReference>
<proteinExistence type="predicted"/>
<protein>
    <recommendedName>
        <fullName evidence="2">RRXRR domain-containing protein</fullName>
    </recommendedName>
</protein>
<evidence type="ECO:0000259" key="2">
    <source>
        <dbReference type="Pfam" id="PF14239"/>
    </source>
</evidence>
<dbReference type="Proteomes" id="UP000435041">
    <property type="component" value="Unassembled WGS sequence"/>
</dbReference>
<dbReference type="AlphaFoldDB" id="A0A6H9GHY8"/>
<evidence type="ECO:0000256" key="1">
    <source>
        <dbReference type="SAM" id="MobiDB-lite"/>
    </source>
</evidence>
<name>A0A6H9GHY8_MICAE</name>
<sequence>MPTKPSRARRWIKEGKAIGKFNDLDIFYVQLTTEPSDNKNQPIAIGINPGKLFSGIGVQSSLFTLWKAHLELPFKRVRECLDNRCLMRRGRRKRRINRQLPFNLRAHRQKRFSNRRQGKLAPSIRANRQRRAKSSRF</sequence>
<evidence type="ECO:0000313" key="4">
    <source>
        <dbReference type="Proteomes" id="UP000435041"/>
    </source>
</evidence>
<feature type="domain" description="RRXRR" evidence="2">
    <location>
        <begin position="1"/>
        <end position="131"/>
    </location>
</feature>
<comment type="caution">
    <text evidence="3">The sequence shown here is derived from an EMBL/GenBank/DDBJ whole genome shotgun (WGS) entry which is preliminary data.</text>
</comment>
<dbReference type="EMBL" id="BJCI01000019">
    <property type="protein sequence ID" value="GCL49974.1"/>
    <property type="molecule type" value="Genomic_DNA"/>
</dbReference>
<feature type="region of interest" description="Disordered" evidence="1">
    <location>
        <begin position="111"/>
        <end position="137"/>
    </location>
</feature>
<evidence type="ECO:0000313" key="3">
    <source>
        <dbReference type="EMBL" id="GCL49974.1"/>
    </source>
</evidence>
<accession>A0A6H9GHY8</accession>
<organism evidence="3 4">
    <name type="scientific">Microcystis aeruginosa NIES-3804</name>
    <dbReference type="NCBI Taxonomy" id="2517783"/>
    <lineage>
        <taxon>Bacteria</taxon>
        <taxon>Bacillati</taxon>
        <taxon>Cyanobacteriota</taxon>
        <taxon>Cyanophyceae</taxon>
        <taxon>Oscillatoriophycideae</taxon>
        <taxon>Chroococcales</taxon>
        <taxon>Microcystaceae</taxon>
        <taxon>Microcystis</taxon>
    </lineage>
</organism>
<gene>
    <name evidence="3" type="ORF">NIES3804_15340</name>
</gene>
<feature type="compositionally biased region" description="Basic residues" evidence="1">
    <location>
        <begin position="127"/>
        <end position="137"/>
    </location>
</feature>
<reference evidence="3 4" key="1">
    <citation type="submission" date="2019-02" db="EMBL/GenBank/DDBJ databases">
        <title>Draft genome sequence of Arthrospira platensis NIES-3804.</title>
        <authorList>
            <person name="Yamaguchi H."/>
            <person name="Suzuki S."/>
            <person name="Kawachi M."/>
        </authorList>
    </citation>
    <scope>NUCLEOTIDE SEQUENCE [LARGE SCALE GENOMIC DNA]</scope>
    <source>
        <strain evidence="3 4">NIES-3804</strain>
    </source>
</reference>